<dbReference type="AlphaFoldDB" id="A0A0L6TW28"/>
<dbReference type="EMBL" id="LGYO01000060">
    <property type="protein sequence ID" value="KNZ40458.1"/>
    <property type="molecule type" value="Genomic_DNA"/>
</dbReference>
<organism evidence="1 2">
    <name type="scientific">Acetobacterium bakii</name>
    <dbReference type="NCBI Taxonomy" id="52689"/>
    <lineage>
        <taxon>Bacteria</taxon>
        <taxon>Bacillati</taxon>
        <taxon>Bacillota</taxon>
        <taxon>Clostridia</taxon>
        <taxon>Eubacteriales</taxon>
        <taxon>Eubacteriaceae</taxon>
        <taxon>Acetobacterium</taxon>
    </lineage>
</organism>
<comment type="caution">
    <text evidence="1">The sequence shown here is derived from an EMBL/GenBank/DDBJ whole genome shotgun (WGS) entry which is preliminary data.</text>
</comment>
<protein>
    <submittedName>
        <fullName evidence="1">Uncharacterized protein</fullName>
    </submittedName>
</protein>
<proteinExistence type="predicted"/>
<keyword evidence="2" id="KW-1185">Reference proteome</keyword>
<sequence>MALEGVLYKFHKDTDIRDIQSKPWAVSNELMGKFKQANQIHRYFVENVQNGVDSRTCHNVSQEQFTELLNRCLLVESDPDRAEELLPTLSGFDFGRTAYDDTYMDTLSRALIILRYVKNNIDFDQEILFYSSSW</sequence>
<dbReference type="OrthoDB" id="2989116at2"/>
<dbReference type="Proteomes" id="UP000036873">
    <property type="component" value="Unassembled WGS sequence"/>
</dbReference>
<reference evidence="2" key="1">
    <citation type="submission" date="2015-07" db="EMBL/GenBank/DDBJ databases">
        <title>Draft genome sequence of Acetobacterium bakii DSM 8293, a potential psychrophilic chemical producer through syngas fermentation.</title>
        <authorList>
            <person name="Song Y."/>
            <person name="Hwang S."/>
            <person name="Cho B.-K."/>
        </authorList>
    </citation>
    <scope>NUCLEOTIDE SEQUENCE [LARGE SCALE GENOMIC DNA]</scope>
    <source>
        <strain evidence="2">DSM 8239</strain>
    </source>
</reference>
<dbReference type="RefSeq" id="WP_050741686.1">
    <property type="nucleotide sequence ID" value="NZ_LGYO01000060.1"/>
</dbReference>
<name>A0A0L6TW28_9FIRM</name>
<evidence type="ECO:0000313" key="2">
    <source>
        <dbReference type="Proteomes" id="UP000036873"/>
    </source>
</evidence>
<evidence type="ECO:0000313" key="1">
    <source>
        <dbReference type="EMBL" id="KNZ40458.1"/>
    </source>
</evidence>
<gene>
    <name evidence="1" type="ORF">AKG39_17480</name>
</gene>
<accession>A0A0L6TW28</accession>